<dbReference type="AlphaFoldDB" id="A0AAN4Z8S8"/>
<evidence type="ECO:0000313" key="4">
    <source>
        <dbReference type="EMBL" id="GMR35219.1"/>
    </source>
</evidence>
<dbReference type="PANTHER" id="PTHR12963:SF4">
    <property type="entry name" value="ACTIVATING SIGNAL COINTEGRATOR 1"/>
    <property type="match status" value="1"/>
</dbReference>
<dbReference type="GO" id="GO:0008270">
    <property type="term" value="F:zinc ion binding"/>
    <property type="evidence" value="ECO:0007669"/>
    <property type="project" value="InterPro"/>
</dbReference>
<feature type="domain" description="Activating signal cointegrator 1 third" evidence="3">
    <location>
        <begin position="149"/>
        <end position="199"/>
    </location>
</feature>
<dbReference type="Proteomes" id="UP001328107">
    <property type="component" value="Unassembled WGS sequence"/>
</dbReference>
<dbReference type="InterPro" id="IPR009349">
    <property type="entry name" value="TRIP4/RQT4_C2HC5_Znf"/>
</dbReference>
<accession>A0AAN4Z8S8</accession>
<dbReference type="InterPro" id="IPR056993">
    <property type="entry name" value="TRIP4_3rd_dom"/>
</dbReference>
<organism evidence="4 5">
    <name type="scientific">Pristionchus mayeri</name>
    <dbReference type="NCBI Taxonomy" id="1317129"/>
    <lineage>
        <taxon>Eukaryota</taxon>
        <taxon>Metazoa</taxon>
        <taxon>Ecdysozoa</taxon>
        <taxon>Nematoda</taxon>
        <taxon>Chromadorea</taxon>
        <taxon>Rhabditida</taxon>
        <taxon>Rhabditina</taxon>
        <taxon>Diplogasteromorpha</taxon>
        <taxon>Diplogasteroidea</taxon>
        <taxon>Neodiplogasteridae</taxon>
        <taxon>Pristionchus</taxon>
    </lineage>
</organism>
<dbReference type="GO" id="GO:0045893">
    <property type="term" value="P:positive regulation of DNA-templated transcription"/>
    <property type="evidence" value="ECO:0007669"/>
    <property type="project" value="TreeGrafter"/>
</dbReference>
<evidence type="ECO:0000313" key="5">
    <source>
        <dbReference type="Proteomes" id="UP001328107"/>
    </source>
</evidence>
<comment type="caution">
    <text evidence="4">The sequence shown here is derived from an EMBL/GenBank/DDBJ whole genome shotgun (WGS) entry which is preliminary data.</text>
</comment>
<evidence type="ECO:0000256" key="1">
    <source>
        <dbReference type="SAM" id="MobiDB-lite"/>
    </source>
</evidence>
<evidence type="ECO:0000259" key="3">
    <source>
        <dbReference type="Pfam" id="PF23134"/>
    </source>
</evidence>
<sequence>RGGHRGGAVQQRGAHHQQHSRAAVAKQVTTKKQLPGRHPCSCQARIHELVRNCLGCGKIVCTQEGSGPCFFCGTLVCTKEQREVLNRNSRQSKELYKQLTGEEMPEGGINQLSLASIASGMQAAVDFRNTLLKADQNSEARTRVNDLDADFANIDANPFLSKEERDAIIRRREELRLIRERGRRVMTLDIDLATRQTTERGQNLQETDAAYDPVIRQILDRSEERRKASDLEAEAANLTDARWRPVGFVPKYGGCGKGGGMTCEQQRALIQEDFEDVCVGRQSEQAIALDVERRGYSFAVPQPVATLIANGLVRYLRVAEDPMIVGPLFVCSTAAGVGEEEIRKAIQGYKLSADSAHLDFAPGSVLGRVYCSEVLTREEYDEEVSHYVQRSSSSPVWDDLPTGSPASAASSRFALHFTSAEPLLTTVPHIPPSEGTIYQLDPTLRQALQQVFAA</sequence>
<feature type="domain" description="TRIP4/RQT4 C2HC5-type zinc finger" evidence="2">
    <location>
        <begin position="38"/>
        <end position="84"/>
    </location>
</feature>
<dbReference type="Pfam" id="PF06221">
    <property type="entry name" value="zf-C2HC5"/>
    <property type="match status" value="1"/>
</dbReference>
<name>A0AAN4Z8S8_9BILA</name>
<gene>
    <name evidence="4" type="ORF">PMAYCL1PPCAC_05414</name>
</gene>
<dbReference type="GO" id="GO:0180022">
    <property type="term" value="C:RQC-trigger complex"/>
    <property type="evidence" value="ECO:0007669"/>
    <property type="project" value="InterPro"/>
</dbReference>
<reference evidence="5" key="1">
    <citation type="submission" date="2022-10" db="EMBL/GenBank/DDBJ databases">
        <title>Genome assembly of Pristionchus species.</title>
        <authorList>
            <person name="Yoshida K."/>
            <person name="Sommer R.J."/>
        </authorList>
    </citation>
    <scope>NUCLEOTIDE SEQUENCE [LARGE SCALE GENOMIC DNA]</scope>
    <source>
        <strain evidence="5">RS5460</strain>
    </source>
</reference>
<dbReference type="EMBL" id="BTRK01000002">
    <property type="protein sequence ID" value="GMR35219.1"/>
    <property type="molecule type" value="Genomic_DNA"/>
</dbReference>
<dbReference type="PANTHER" id="PTHR12963">
    <property type="entry name" value="THYROID RECEPTOR INTERACTING PROTEIN RELATED"/>
    <property type="match status" value="1"/>
</dbReference>
<keyword evidence="5" id="KW-1185">Reference proteome</keyword>
<dbReference type="Pfam" id="PF23134">
    <property type="entry name" value="TRIP4_3rd"/>
    <property type="match status" value="1"/>
</dbReference>
<evidence type="ECO:0000259" key="2">
    <source>
        <dbReference type="Pfam" id="PF06221"/>
    </source>
</evidence>
<dbReference type="GO" id="GO:0072344">
    <property type="term" value="P:rescue of stalled ribosome"/>
    <property type="evidence" value="ECO:0007669"/>
    <property type="project" value="InterPro"/>
</dbReference>
<protein>
    <recommendedName>
        <fullName evidence="6">Zinc finger C2HC5-type domain-containing protein</fullName>
    </recommendedName>
</protein>
<proteinExistence type="predicted"/>
<dbReference type="InterPro" id="IPR039128">
    <property type="entry name" value="TRIP4-like"/>
</dbReference>
<evidence type="ECO:0008006" key="6">
    <source>
        <dbReference type="Google" id="ProtNLM"/>
    </source>
</evidence>
<feature type="region of interest" description="Disordered" evidence="1">
    <location>
        <begin position="1"/>
        <end position="38"/>
    </location>
</feature>
<feature type="non-terminal residue" evidence="4">
    <location>
        <position position="1"/>
    </location>
</feature>
<dbReference type="GO" id="GO:0005634">
    <property type="term" value="C:nucleus"/>
    <property type="evidence" value="ECO:0007669"/>
    <property type="project" value="InterPro"/>
</dbReference>